<dbReference type="Proteomes" id="UP000601027">
    <property type="component" value="Unassembled WGS sequence"/>
</dbReference>
<dbReference type="PANTHER" id="PTHR33154:SF18">
    <property type="entry name" value="ARSENICAL RESISTANCE OPERON REPRESSOR"/>
    <property type="match status" value="1"/>
</dbReference>
<dbReference type="RefSeq" id="WP_203172905.1">
    <property type="nucleotide sequence ID" value="NZ_JAEVHM010000001.1"/>
</dbReference>
<name>A0ABS1XMD3_9ACTN</name>
<gene>
    <name evidence="6" type="ORF">JNW91_00165</name>
</gene>
<dbReference type="PROSITE" id="PS50987">
    <property type="entry name" value="HTH_ARSR_2"/>
    <property type="match status" value="1"/>
</dbReference>
<dbReference type="InterPro" id="IPR051081">
    <property type="entry name" value="HTH_MetalResp_TranReg"/>
</dbReference>
<sequence length="119" mass="13230">MRVDTDEAQLAALRAVADPLRWQVMQALAREQLCVCHLVEDLGVTQPLISHHLRALRQAGLVETERHRYWTYYRLRPEAIRALGASIAALADHAPTGTEGRRPCGPDAPTEQPTEEPGT</sequence>
<evidence type="ECO:0000313" key="7">
    <source>
        <dbReference type="Proteomes" id="UP000601027"/>
    </source>
</evidence>
<dbReference type="InterPro" id="IPR036390">
    <property type="entry name" value="WH_DNA-bd_sf"/>
</dbReference>
<dbReference type="InterPro" id="IPR001845">
    <property type="entry name" value="HTH_ArsR_DNA-bd_dom"/>
</dbReference>
<dbReference type="Gene3D" id="1.10.10.10">
    <property type="entry name" value="Winged helix-like DNA-binding domain superfamily/Winged helix DNA-binding domain"/>
    <property type="match status" value="1"/>
</dbReference>
<feature type="region of interest" description="Disordered" evidence="4">
    <location>
        <begin position="91"/>
        <end position="119"/>
    </location>
</feature>
<evidence type="ECO:0000256" key="2">
    <source>
        <dbReference type="ARBA" id="ARBA00023125"/>
    </source>
</evidence>
<protein>
    <submittedName>
        <fullName evidence="6">Helix-turn-helix transcriptional regulator</fullName>
    </submittedName>
</protein>
<dbReference type="PANTHER" id="PTHR33154">
    <property type="entry name" value="TRANSCRIPTIONAL REGULATOR, ARSR FAMILY"/>
    <property type="match status" value="1"/>
</dbReference>
<dbReference type="EMBL" id="JAEVHM010000001">
    <property type="protein sequence ID" value="MBM0230417.1"/>
    <property type="molecule type" value="Genomic_DNA"/>
</dbReference>
<evidence type="ECO:0000259" key="5">
    <source>
        <dbReference type="PROSITE" id="PS50987"/>
    </source>
</evidence>
<keyword evidence="2" id="KW-0238">DNA-binding</keyword>
<dbReference type="SUPFAM" id="SSF46785">
    <property type="entry name" value="Winged helix' DNA-binding domain"/>
    <property type="match status" value="1"/>
</dbReference>
<keyword evidence="7" id="KW-1185">Reference proteome</keyword>
<evidence type="ECO:0000256" key="1">
    <source>
        <dbReference type="ARBA" id="ARBA00023015"/>
    </source>
</evidence>
<reference evidence="6 7" key="1">
    <citation type="submission" date="2021-01" db="EMBL/GenBank/DDBJ databases">
        <title>Draft genome sequence of Micromonospora sp. strain STR1_7.</title>
        <authorList>
            <person name="Karlyshev A."/>
            <person name="Jawad R."/>
        </authorList>
    </citation>
    <scope>NUCLEOTIDE SEQUENCE [LARGE SCALE GENOMIC DNA]</scope>
    <source>
        <strain evidence="6 7">STR1-7</strain>
    </source>
</reference>
<dbReference type="NCBIfam" id="NF033788">
    <property type="entry name" value="HTH_metalloreg"/>
    <property type="match status" value="1"/>
</dbReference>
<keyword evidence="1" id="KW-0805">Transcription regulation</keyword>
<organism evidence="6 7">
    <name type="scientific">Micromonospora parastrephiae</name>
    <dbReference type="NCBI Taxonomy" id="2806101"/>
    <lineage>
        <taxon>Bacteria</taxon>
        <taxon>Bacillati</taxon>
        <taxon>Actinomycetota</taxon>
        <taxon>Actinomycetes</taxon>
        <taxon>Micromonosporales</taxon>
        <taxon>Micromonosporaceae</taxon>
        <taxon>Micromonospora</taxon>
    </lineage>
</organism>
<proteinExistence type="predicted"/>
<evidence type="ECO:0000256" key="4">
    <source>
        <dbReference type="SAM" id="MobiDB-lite"/>
    </source>
</evidence>
<dbReference type="InterPro" id="IPR011991">
    <property type="entry name" value="ArsR-like_HTH"/>
</dbReference>
<comment type="caution">
    <text evidence="6">The sequence shown here is derived from an EMBL/GenBank/DDBJ whole genome shotgun (WGS) entry which is preliminary data.</text>
</comment>
<dbReference type="InterPro" id="IPR036388">
    <property type="entry name" value="WH-like_DNA-bd_sf"/>
</dbReference>
<dbReference type="PRINTS" id="PR00778">
    <property type="entry name" value="HTHARSR"/>
</dbReference>
<dbReference type="Pfam" id="PF01022">
    <property type="entry name" value="HTH_5"/>
    <property type="match status" value="1"/>
</dbReference>
<dbReference type="SMART" id="SM00418">
    <property type="entry name" value="HTH_ARSR"/>
    <property type="match status" value="1"/>
</dbReference>
<evidence type="ECO:0000256" key="3">
    <source>
        <dbReference type="ARBA" id="ARBA00023163"/>
    </source>
</evidence>
<evidence type="ECO:0000313" key="6">
    <source>
        <dbReference type="EMBL" id="MBM0230417.1"/>
    </source>
</evidence>
<dbReference type="CDD" id="cd00090">
    <property type="entry name" value="HTH_ARSR"/>
    <property type="match status" value="1"/>
</dbReference>
<feature type="domain" description="HTH arsR-type" evidence="5">
    <location>
        <begin position="1"/>
        <end position="95"/>
    </location>
</feature>
<accession>A0ABS1XMD3</accession>
<keyword evidence="3" id="KW-0804">Transcription</keyword>